<dbReference type="EMBL" id="SHKW01000001">
    <property type="protein sequence ID" value="RZU40167.1"/>
    <property type="molecule type" value="Genomic_DNA"/>
</dbReference>
<keyword evidence="2" id="KW-1185">Reference proteome</keyword>
<dbReference type="AlphaFoldDB" id="A0A4Q7YR56"/>
<gene>
    <name evidence="1" type="ORF">BDD14_1601</name>
</gene>
<name>A0A4Q7YR56_9BACT</name>
<sequence>MRLVLINAFTNQTVVPASRICGKFGPTKAEFPLTPYLALIGSGTWDAS</sequence>
<organism evidence="1 2">
    <name type="scientific">Edaphobacter modestus</name>
    <dbReference type="NCBI Taxonomy" id="388466"/>
    <lineage>
        <taxon>Bacteria</taxon>
        <taxon>Pseudomonadati</taxon>
        <taxon>Acidobacteriota</taxon>
        <taxon>Terriglobia</taxon>
        <taxon>Terriglobales</taxon>
        <taxon>Acidobacteriaceae</taxon>
        <taxon>Edaphobacter</taxon>
    </lineage>
</organism>
<protein>
    <submittedName>
        <fullName evidence="1">Uncharacterized protein</fullName>
    </submittedName>
</protein>
<dbReference type="Proteomes" id="UP000292958">
    <property type="component" value="Unassembled WGS sequence"/>
</dbReference>
<evidence type="ECO:0000313" key="2">
    <source>
        <dbReference type="Proteomes" id="UP000292958"/>
    </source>
</evidence>
<accession>A0A4Q7YR56</accession>
<reference evidence="1 2" key="1">
    <citation type="submission" date="2019-02" db="EMBL/GenBank/DDBJ databases">
        <title>Genomic Encyclopedia of Archaeal and Bacterial Type Strains, Phase II (KMG-II): from individual species to whole genera.</title>
        <authorList>
            <person name="Goeker M."/>
        </authorList>
    </citation>
    <scope>NUCLEOTIDE SEQUENCE [LARGE SCALE GENOMIC DNA]</scope>
    <source>
        <strain evidence="1 2">DSM 18101</strain>
    </source>
</reference>
<proteinExistence type="predicted"/>
<comment type="caution">
    <text evidence="1">The sequence shown here is derived from an EMBL/GenBank/DDBJ whole genome shotgun (WGS) entry which is preliminary data.</text>
</comment>
<evidence type="ECO:0000313" key="1">
    <source>
        <dbReference type="EMBL" id="RZU40167.1"/>
    </source>
</evidence>